<evidence type="ECO:0000256" key="13">
    <source>
        <dbReference type="SAM" id="MobiDB-lite"/>
    </source>
</evidence>
<dbReference type="FunFam" id="3.20.20.70:FF:000014">
    <property type="entry name" value="Probable dual-specificity RNA methyltransferase RlmN"/>
    <property type="match status" value="1"/>
</dbReference>
<evidence type="ECO:0000256" key="4">
    <source>
        <dbReference type="ARBA" id="ARBA00022490"/>
    </source>
</evidence>
<dbReference type="InterPro" id="IPR007197">
    <property type="entry name" value="rSAM"/>
</dbReference>
<evidence type="ECO:0000256" key="12">
    <source>
        <dbReference type="ARBA" id="ARBA00023014"/>
    </source>
</evidence>
<dbReference type="PIRSF" id="PIRSF006004">
    <property type="entry name" value="CHP00048"/>
    <property type="match status" value="1"/>
</dbReference>
<dbReference type="GO" id="GO:0051539">
    <property type="term" value="F:4 iron, 4 sulfur cluster binding"/>
    <property type="evidence" value="ECO:0007669"/>
    <property type="project" value="UniProtKB-KW"/>
</dbReference>
<gene>
    <name evidence="15" type="ORF">METZ01_LOCUS38142</name>
</gene>
<dbReference type="InterPro" id="IPR048641">
    <property type="entry name" value="RlmN_N"/>
</dbReference>
<dbReference type="CDD" id="cd01335">
    <property type="entry name" value="Radical_SAM"/>
    <property type="match status" value="1"/>
</dbReference>
<evidence type="ECO:0000313" key="15">
    <source>
        <dbReference type="EMBL" id="SUZ85288.1"/>
    </source>
</evidence>
<evidence type="ECO:0000256" key="11">
    <source>
        <dbReference type="ARBA" id="ARBA00023004"/>
    </source>
</evidence>
<feature type="region of interest" description="Disordered" evidence="13">
    <location>
        <begin position="388"/>
        <end position="409"/>
    </location>
</feature>
<keyword evidence="5" id="KW-0698">rRNA processing</keyword>
<dbReference type="InterPro" id="IPR004383">
    <property type="entry name" value="rRNA_lsu_MTrfase_RlmN/Cfr"/>
</dbReference>
<evidence type="ECO:0000259" key="14">
    <source>
        <dbReference type="PROSITE" id="PS51918"/>
    </source>
</evidence>
<keyword evidence="4" id="KW-0963">Cytoplasm</keyword>
<dbReference type="InterPro" id="IPR040072">
    <property type="entry name" value="Methyltransferase_A"/>
</dbReference>
<keyword evidence="11" id="KW-0408">Iron</keyword>
<feature type="non-terminal residue" evidence="15">
    <location>
        <position position="1"/>
    </location>
</feature>
<evidence type="ECO:0000256" key="10">
    <source>
        <dbReference type="ARBA" id="ARBA00022723"/>
    </source>
</evidence>
<dbReference type="Pfam" id="PF21016">
    <property type="entry name" value="RlmN_N"/>
    <property type="match status" value="1"/>
</dbReference>
<feature type="domain" description="Radical SAM core" evidence="14">
    <location>
        <begin position="140"/>
        <end position="372"/>
    </location>
</feature>
<evidence type="ECO:0000256" key="5">
    <source>
        <dbReference type="ARBA" id="ARBA00022552"/>
    </source>
</evidence>
<proteinExistence type="inferred from homology"/>
<accession>A0A381R364</accession>
<dbReference type="Pfam" id="PF04055">
    <property type="entry name" value="Radical_SAM"/>
    <property type="match status" value="1"/>
</dbReference>
<name>A0A381R364_9ZZZZ</name>
<protein>
    <recommendedName>
        <fullName evidence="14">Radical SAM core domain-containing protein</fullName>
    </recommendedName>
</protein>
<evidence type="ECO:0000256" key="7">
    <source>
        <dbReference type="ARBA" id="ARBA00022679"/>
    </source>
</evidence>
<dbReference type="EMBL" id="UINC01001628">
    <property type="protein sequence ID" value="SUZ85288.1"/>
    <property type="molecule type" value="Genomic_DNA"/>
</dbReference>
<dbReference type="AlphaFoldDB" id="A0A381R364"/>
<evidence type="ECO:0000256" key="6">
    <source>
        <dbReference type="ARBA" id="ARBA00022603"/>
    </source>
</evidence>
<dbReference type="GO" id="GO:0030488">
    <property type="term" value="P:tRNA methylation"/>
    <property type="evidence" value="ECO:0007669"/>
    <property type="project" value="InterPro"/>
</dbReference>
<dbReference type="GO" id="GO:0005737">
    <property type="term" value="C:cytoplasm"/>
    <property type="evidence" value="ECO:0007669"/>
    <property type="project" value="UniProtKB-SubCell"/>
</dbReference>
<dbReference type="GO" id="GO:0046872">
    <property type="term" value="F:metal ion binding"/>
    <property type="evidence" value="ECO:0007669"/>
    <property type="project" value="UniProtKB-KW"/>
</dbReference>
<dbReference type="SUPFAM" id="SSF102114">
    <property type="entry name" value="Radical SAM enzymes"/>
    <property type="match status" value="1"/>
</dbReference>
<dbReference type="GO" id="GO:0008173">
    <property type="term" value="F:RNA methyltransferase activity"/>
    <property type="evidence" value="ECO:0007669"/>
    <property type="project" value="InterPro"/>
</dbReference>
<dbReference type="InterPro" id="IPR027492">
    <property type="entry name" value="RNA_MTrfase_RlmN"/>
</dbReference>
<dbReference type="GO" id="GO:0070475">
    <property type="term" value="P:rRNA base methylation"/>
    <property type="evidence" value="ECO:0007669"/>
    <property type="project" value="InterPro"/>
</dbReference>
<evidence type="ECO:0000256" key="8">
    <source>
        <dbReference type="ARBA" id="ARBA00022691"/>
    </source>
</evidence>
<dbReference type="NCBIfam" id="TIGR00048">
    <property type="entry name" value="rRNA_mod_RlmN"/>
    <property type="match status" value="1"/>
</dbReference>
<dbReference type="InterPro" id="IPR058240">
    <property type="entry name" value="rSAM_sf"/>
</dbReference>
<keyword evidence="9" id="KW-0819">tRNA processing</keyword>
<sequence>VARLINYEPVNIRNFSHYSAQSKPVAAWYDGGSASTRWTDVTGSTCDLAELDLKELEGALAPLGIEPYRAKQIYSWVHGRAVNEWAHMTDLPKKYRKSLAEAFTISTPRVVQRALSEDGTMKFLLELTDCRRIEAVYIPDSPAHTFCISTQVGCAMQCTFCLTAKMGLQRHLTAGEIAAQVRLLRSELKLLEQPVNVVLMGMGEPLHNYEATMHALRIMTSAHGAALSPRRITLSTVGILPALTRLASEPIMPNLAISLHGTTEEQRSSLLPVNRRYPLAELLATCRAFPLKRRSRITFEYVLIRNFNDSPADARRLARLLTGLRAKVNVIPLNSAPGIPYERPSSGQIDRFGRLLAEQRVTVSIRKGRGRDIRAACGQLVLERTRPSPSQQLAGLMDTGVHSTPTAEL</sequence>
<dbReference type="SFLD" id="SFLDG01062">
    <property type="entry name" value="methyltransferase_(Class_A)"/>
    <property type="match status" value="1"/>
</dbReference>
<evidence type="ECO:0000256" key="1">
    <source>
        <dbReference type="ARBA" id="ARBA00001966"/>
    </source>
</evidence>
<evidence type="ECO:0000256" key="3">
    <source>
        <dbReference type="ARBA" id="ARBA00022485"/>
    </source>
</evidence>
<dbReference type="PROSITE" id="PS51918">
    <property type="entry name" value="RADICAL_SAM"/>
    <property type="match status" value="1"/>
</dbReference>
<dbReference type="Gene3D" id="3.20.20.70">
    <property type="entry name" value="Aldolase class I"/>
    <property type="match status" value="1"/>
</dbReference>
<dbReference type="Gene3D" id="1.10.150.530">
    <property type="match status" value="1"/>
</dbReference>
<keyword evidence="6" id="KW-0489">Methyltransferase</keyword>
<reference evidence="15" key="1">
    <citation type="submission" date="2018-05" db="EMBL/GenBank/DDBJ databases">
        <authorList>
            <person name="Lanie J.A."/>
            <person name="Ng W.-L."/>
            <person name="Kazmierczak K.M."/>
            <person name="Andrzejewski T.M."/>
            <person name="Davidsen T.M."/>
            <person name="Wayne K.J."/>
            <person name="Tettelin H."/>
            <person name="Glass J.I."/>
            <person name="Rusch D."/>
            <person name="Podicherti R."/>
            <person name="Tsui H.-C.T."/>
            <person name="Winkler M.E."/>
        </authorList>
    </citation>
    <scope>NUCLEOTIDE SEQUENCE</scope>
</reference>
<dbReference type="SFLD" id="SFLDS00029">
    <property type="entry name" value="Radical_SAM"/>
    <property type="match status" value="1"/>
</dbReference>
<dbReference type="PANTHER" id="PTHR30544">
    <property type="entry name" value="23S RRNA METHYLTRANSFERASE"/>
    <property type="match status" value="1"/>
</dbReference>
<evidence type="ECO:0000256" key="9">
    <source>
        <dbReference type="ARBA" id="ARBA00022694"/>
    </source>
</evidence>
<keyword evidence="8" id="KW-0949">S-adenosyl-L-methionine</keyword>
<keyword evidence="7" id="KW-0808">Transferase</keyword>
<keyword evidence="12" id="KW-0411">Iron-sulfur</keyword>
<dbReference type="InterPro" id="IPR013785">
    <property type="entry name" value="Aldolase_TIM"/>
</dbReference>
<keyword evidence="3" id="KW-0004">4Fe-4S</keyword>
<dbReference type="PANTHER" id="PTHR30544:SF5">
    <property type="entry name" value="RADICAL SAM CORE DOMAIN-CONTAINING PROTEIN"/>
    <property type="match status" value="1"/>
</dbReference>
<dbReference type="SFLD" id="SFLDF00275">
    <property type="entry name" value="adenosine_C2_methyltransferase"/>
    <property type="match status" value="1"/>
</dbReference>
<evidence type="ECO:0000256" key="2">
    <source>
        <dbReference type="ARBA" id="ARBA00004496"/>
    </source>
</evidence>
<dbReference type="HAMAP" id="MF_01849">
    <property type="entry name" value="RNA_methyltr_RlmN"/>
    <property type="match status" value="1"/>
</dbReference>
<comment type="subcellular location">
    <subcellularLocation>
        <location evidence="2">Cytoplasm</location>
    </subcellularLocation>
</comment>
<keyword evidence="10" id="KW-0479">Metal-binding</keyword>
<organism evidence="15">
    <name type="scientific">marine metagenome</name>
    <dbReference type="NCBI Taxonomy" id="408172"/>
    <lineage>
        <taxon>unclassified sequences</taxon>
        <taxon>metagenomes</taxon>
        <taxon>ecological metagenomes</taxon>
    </lineage>
</organism>
<comment type="cofactor">
    <cofactor evidence="1">
        <name>[4Fe-4S] cluster</name>
        <dbReference type="ChEBI" id="CHEBI:49883"/>
    </cofactor>
</comment>